<dbReference type="PROSITE" id="PS51085">
    <property type="entry name" value="2FE2S_FER_2"/>
    <property type="match status" value="1"/>
</dbReference>
<dbReference type="InterPro" id="IPR036010">
    <property type="entry name" value="2Fe-2S_ferredoxin-like_sf"/>
</dbReference>
<proteinExistence type="predicted"/>
<dbReference type="InterPro" id="IPR043129">
    <property type="entry name" value="ATPase_NBD"/>
</dbReference>
<evidence type="ECO:0000313" key="3">
    <source>
        <dbReference type="Proteomes" id="UP000282930"/>
    </source>
</evidence>
<dbReference type="Pfam" id="PF17651">
    <property type="entry name" value="Raco_middle"/>
    <property type="match status" value="1"/>
</dbReference>
<dbReference type="PANTHER" id="PTHR42895">
    <property type="entry name" value="IRON-SULFUR CLUSTER-BINDING PROTEIN-RELATED"/>
    <property type="match status" value="1"/>
</dbReference>
<dbReference type="InterPro" id="IPR012675">
    <property type="entry name" value="Beta-grasp_dom_sf"/>
</dbReference>
<feature type="domain" description="2Fe-2S ferredoxin-type" evidence="1">
    <location>
        <begin position="2"/>
        <end position="99"/>
    </location>
</feature>
<dbReference type="Gene3D" id="3.10.20.30">
    <property type="match status" value="1"/>
</dbReference>
<dbReference type="InterPro" id="IPR042259">
    <property type="entry name" value="Raco-like_middle_sf"/>
</dbReference>
<dbReference type="Gene3D" id="3.30.420.480">
    <property type="entry name" value="Domain of unknown function (DUF4445)"/>
    <property type="match status" value="1"/>
</dbReference>
<dbReference type="InterPro" id="IPR052911">
    <property type="entry name" value="Corrinoid_activation_enz"/>
</dbReference>
<dbReference type="EMBL" id="CP034791">
    <property type="protein sequence ID" value="AZT89566.1"/>
    <property type="molecule type" value="Genomic_DNA"/>
</dbReference>
<protein>
    <submittedName>
        <fullName evidence="2">DUF4445 domain-containing protein</fullName>
    </submittedName>
</protein>
<reference evidence="2 3" key="1">
    <citation type="submission" date="2018-12" db="EMBL/GenBank/DDBJ databases">
        <title>Genome sequence from the cellulolytic species, Caldicellulosiruptor changbaiensis.</title>
        <authorList>
            <person name="Blumer-Schuette S.E."/>
            <person name="Mendoza C."/>
        </authorList>
    </citation>
    <scope>NUCLEOTIDE SEQUENCE [LARGE SCALE GENOMIC DNA]</scope>
    <source>
        <strain evidence="2 3">CBS-Z</strain>
    </source>
</reference>
<sequence length="595" mass="65177">MPKITVYTGKKVLQIDAKEGSSLLDILAENSLYVEAPCGGKGICGKCKVAVKKDGKPYLENVTKEEKRLLTSDELQKGIRLCCNLKVFESLEVFLPHSKIGAKILSDLYTNEFEVKSDIIIKKVVLEKPTLEDQRSYFSRLKSLLGIGDLKISNSALRKLTNYKDKEFFTVLYNGEVIDIKQTSDVFGLAVDIGTTTVVCYLVDLLKGKVLDFYSFVNPQKKFGADVISRIDFAKAKEDGVFVLQKEIIKGINEAIEILTGRFSISKNEIYKAVFVGNPTMLHFLLGIDPLTIATSPFVPVFADKIEARAQDLELEINKNAVVKVLDSVSAYVGADIVAGILSTKMHKSEKICLLLDLGTNGEMVLGNKQFMVAASAAAGPAFEGVNIACGMNASSGAIDSIKIKDGKVEFTTIENGQPKGICGSGIVLAVAYMLEEGIIDETGRFCEDAKESYKHNFEQVNGQTAFFITDSIYITQKDIREIQLAKAAICAGIRAMLKQSGISEDDIENVFLAGGFGNYINPWAAVRIGLIPQRLKDKIKPAGNTAGNGAILALLSSKLEKEFEEIKNGVRYIELSSFPEFNELFVECMVFEQG</sequence>
<dbReference type="InterPro" id="IPR041414">
    <property type="entry name" value="Raco-like_middle"/>
</dbReference>
<dbReference type="InterPro" id="IPR001041">
    <property type="entry name" value="2Fe-2S_ferredoxin-type"/>
</dbReference>
<dbReference type="Pfam" id="PF00111">
    <property type="entry name" value="Fer2"/>
    <property type="match status" value="1"/>
</dbReference>
<dbReference type="GO" id="GO:0051536">
    <property type="term" value="F:iron-sulfur cluster binding"/>
    <property type="evidence" value="ECO:0007669"/>
    <property type="project" value="InterPro"/>
</dbReference>
<evidence type="ECO:0000259" key="1">
    <source>
        <dbReference type="PROSITE" id="PS51085"/>
    </source>
</evidence>
<gene>
    <name evidence="2" type="ORF">ELD05_02135</name>
</gene>
<name>A0A3T0D3X9_9FIRM</name>
<dbReference type="AlphaFoldDB" id="A0A3T0D3X9"/>
<dbReference type="CDD" id="cd00207">
    <property type="entry name" value="fer2"/>
    <property type="match status" value="1"/>
</dbReference>
<organism evidence="2 3">
    <name type="scientific">Caldicellulosiruptor changbaiensis</name>
    <dbReference type="NCBI Taxonomy" id="1222016"/>
    <lineage>
        <taxon>Bacteria</taxon>
        <taxon>Bacillati</taxon>
        <taxon>Bacillota</taxon>
        <taxon>Bacillota incertae sedis</taxon>
        <taxon>Caldicellulosiruptorales</taxon>
        <taxon>Caldicellulosiruptoraceae</taxon>
        <taxon>Caldicellulosiruptor</taxon>
    </lineage>
</organism>
<dbReference type="Pfam" id="PF14574">
    <property type="entry name" value="RACo_C_ter"/>
    <property type="match status" value="1"/>
</dbReference>
<evidence type="ECO:0000313" key="2">
    <source>
        <dbReference type="EMBL" id="AZT89566.1"/>
    </source>
</evidence>
<dbReference type="SUPFAM" id="SSF54292">
    <property type="entry name" value="2Fe-2S ferredoxin-like"/>
    <property type="match status" value="1"/>
</dbReference>
<dbReference type="PANTHER" id="PTHR42895:SF2">
    <property type="entry name" value="IRON-SULFUR CLUSTER PROTEIN"/>
    <property type="match status" value="1"/>
</dbReference>
<dbReference type="InterPro" id="IPR027980">
    <property type="entry name" value="RACo_C"/>
</dbReference>
<dbReference type="KEGG" id="ccha:ELD05_02135"/>
<dbReference type="SUPFAM" id="SSF53067">
    <property type="entry name" value="Actin-like ATPase domain"/>
    <property type="match status" value="1"/>
</dbReference>
<dbReference type="RefSeq" id="WP_127351184.1">
    <property type="nucleotide sequence ID" value="NZ_CP034791.1"/>
</dbReference>
<dbReference type="Proteomes" id="UP000282930">
    <property type="component" value="Chromosome"/>
</dbReference>
<accession>A0A3T0D3X9</accession>
<keyword evidence="3" id="KW-1185">Reference proteome</keyword>